<dbReference type="STRING" id="1279009.ADICEAN_01422"/>
<dbReference type="RefSeq" id="WP_009194822.1">
    <property type="nucleotide sequence ID" value="NZ_AODQ01000026.1"/>
</dbReference>
<comment type="similarity">
    <text evidence="1">Belongs to the universal stress protein A family.</text>
</comment>
<dbReference type="InterPro" id="IPR006015">
    <property type="entry name" value="Universal_stress_UspA"/>
</dbReference>
<gene>
    <name evidence="3" type="ORF">ADICEAN_01422</name>
</gene>
<accession>M7NNV2</accession>
<organism evidence="3 4">
    <name type="scientific">Cesiribacter andamanensis AMV16</name>
    <dbReference type="NCBI Taxonomy" id="1279009"/>
    <lineage>
        <taxon>Bacteria</taxon>
        <taxon>Pseudomonadati</taxon>
        <taxon>Bacteroidota</taxon>
        <taxon>Cytophagia</taxon>
        <taxon>Cytophagales</taxon>
        <taxon>Cesiribacteraceae</taxon>
        <taxon>Cesiribacter</taxon>
    </lineage>
</organism>
<dbReference type="AlphaFoldDB" id="M7NNV2"/>
<dbReference type="EMBL" id="AODQ01000026">
    <property type="protein sequence ID" value="EMR03400.1"/>
    <property type="molecule type" value="Genomic_DNA"/>
</dbReference>
<dbReference type="PANTHER" id="PTHR46268">
    <property type="entry name" value="STRESS RESPONSE PROTEIN NHAX"/>
    <property type="match status" value="1"/>
</dbReference>
<dbReference type="PRINTS" id="PR01438">
    <property type="entry name" value="UNVRSLSTRESS"/>
</dbReference>
<proteinExistence type="inferred from homology"/>
<dbReference type="Proteomes" id="UP000011910">
    <property type="component" value="Unassembled WGS sequence"/>
</dbReference>
<dbReference type="Gene3D" id="3.40.50.12370">
    <property type="match status" value="1"/>
</dbReference>
<name>M7NNV2_9BACT</name>
<evidence type="ECO:0000256" key="1">
    <source>
        <dbReference type="ARBA" id="ARBA00008791"/>
    </source>
</evidence>
<dbReference type="InterPro" id="IPR006016">
    <property type="entry name" value="UspA"/>
</dbReference>
<keyword evidence="4" id="KW-1185">Reference proteome</keyword>
<dbReference type="eggNOG" id="COG0589">
    <property type="taxonomic scope" value="Bacteria"/>
</dbReference>
<dbReference type="Pfam" id="PF00582">
    <property type="entry name" value="Usp"/>
    <property type="match status" value="2"/>
</dbReference>
<evidence type="ECO:0000313" key="3">
    <source>
        <dbReference type="EMBL" id="EMR03400.1"/>
    </source>
</evidence>
<evidence type="ECO:0000259" key="2">
    <source>
        <dbReference type="Pfam" id="PF00582"/>
    </source>
</evidence>
<feature type="domain" description="UspA" evidence="2">
    <location>
        <begin position="5"/>
        <end position="145"/>
    </location>
</feature>
<evidence type="ECO:0000313" key="4">
    <source>
        <dbReference type="Proteomes" id="UP000011910"/>
    </source>
</evidence>
<protein>
    <submittedName>
        <fullName evidence="3">Universal stress protein family protein</fullName>
    </submittedName>
</protein>
<comment type="caution">
    <text evidence="3">The sequence shown here is derived from an EMBL/GenBank/DDBJ whole genome shotgun (WGS) entry which is preliminary data.</text>
</comment>
<dbReference type="PANTHER" id="PTHR46268:SF6">
    <property type="entry name" value="UNIVERSAL STRESS PROTEIN UP12"/>
    <property type="match status" value="1"/>
</dbReference>
<dbReference type="SUPFAM" id="SSF52402">
    <property type="entry name" value="Adenine nucleotide alpha hydrolases-like"/>
    <property type="match status" value="2"/>
</dbReference>
<dbReference type="OrthoDB" id="9788959at2"/>
<reference evidence="3 4" key="1">
    <citation type="journal article" date="2013" name="Genome Announc.">
        <title>Draft Genome Sequence of Cesiribacter andamanensis Strain AMV16T, Isolated from a Soil Sample from a Mud Volcano in the Andaman Islands, India.</title>
        <authorList>
            <person name="Shivaji S."/>
            <person name="Ara S."/>
            <person name="Begum Z."/>
            <person name="Srinivas T.N."/>
            <person name="Singh A."/>
            <person name="Kumar Pinnaka A."/>
        </authorList>
    </citation>
    <scope>NUCLEOTIDE SEQUENCE [LARGE SCALE GENOMIC DNA]</scope>
    <source>
        <strain evidence="3 4">AMV16</strain>
    </source>
</reference>
<sequence length="277" mass="31655">MKRLRNLLIPVDFTPHADNALRYAIALARSIPMTRLYILHTYHIPAAVTGAGAMAVAPYYESELRQSTEEKFQELEARMLKNCRVPYEFVGEYGPAVPDICEASARLEADLIILPAHPTNRLDEYFGNVTTATIRSSPVPVLVVPPHFEFRAPKQVVLATDCQNAQRKNWYQELRPWLSNFNPDLILLHTNEDPQHMEEEKALQLLVIKNQLTPYVKDFVVEEAKDPQKGITKWVEEHPADMLVVVPQEHSPLYHLLNKSVTHRLAFHTPIPMLVLV</sequence>
<dbReference type="CDD" id="cd00293">
    <property type="entry name" value="USP-like"/>
    <property type="match status" value="1"/>
</dbReference>
<feature type="domain" description="UspA" evidence="2">
    <location>
        <begin position="195"/>
        <end position="275"/>
    </location>
</feature>